<feature type="domain" description="PBP" evidence="1">
    <location>
        <begin position="90"/>
        <end position="145"/>
    </location>
</feature>
<feature type="domain" description="Helix-turn-helix" evidence="2">
    <location>
        <begin position="8"/>
        <end position="55"/>
    </location>
</feature>
<evidence type="ECO:0000259" key="2">
    <source>
        <dbReference type="Pfam" id="PF12728"/>
    </source>
</evidence>
<evidence type="ECO:0000313" key="4">
    <source>
        <dbReference type="Proteomes" id="UP000198654"/>
    </source>
</evidence>
<dbReference type="EMBL" id="FNGI01000001">
    <property type="protein sequence ID" value="SDL00937.1"/>
    <property type="molecule type" value="Genomic_DNA"/>
</dbReference>
<dbReference type="NCBIfam" id="TIGR01764">
    <property type="entry name" value="excise"/>
    <property type="match status" value="1"/>
</dbReference>
<dbReference type="Pfam" id="PF12728">
    <property type="entry name" value="HTH_17"/>
    <property type="match status" value="1"/>
</dbReference>
<accession>A0A1G9GJU0</accession>
<dbReference type="PANTHER" id="PTHR38431">
    <property type="entry name" value="BLL2305 PROTEIN"/>
    <property type="match status" value="1"/>
</dbReference>
<keyword evidence="4" id="KW-1185">Reference proteome</keyword>
<evidence type="ECO:0000313" key="3">
    <source>
        <dbReference type="EMBL" id="SDL00937.1"/>
    </source>
</evidence>
<dbReference type="AlphaFoldDB" id="A0A1G9GJU0"/>
<protein>
    <submittedName>
        <fullName evidence="3">DNA binding domain-containing protein, excisionase family</fullName>
    </submittedName>
</protein>
<gene>
    <name evidence="3" type="ORF">SAMN05661010_00744</name>
</gene>
<evidence type="ECO:0000259" key="1">
    <source>
        <dbReference type="Pfam" id="PF12727"/>
    </source>
</evidence>
<sequence>MNETDNPFLNVHQVAELLHLNEKKIYQLASEGALPATKITGKWLFPRGLVEQWILESCHHGVLADRLMITGSDDPLPSALIMRLDQLNCRAVAYSEREVASLVARHEVNIGPGTLSAANEFGLGFIPISEEAFDLVTPRNVYFRSLL</sequence>
<dbReference type="Pfam" id="PF12727">
    <property type="entry name" value="PBP_like"/>
    <property type="match status" value="1"/>
</dbReference>
<dbReference type="GO" id="GO:0003677">
    <property type="term" value="F:DNA binding"/>
    <property type="evidence" value="ECO:0007669"/>
    <property type="project" value="InterPro"/>
</dbReference>
<proteinExistence type="predicted"/>
<dbReference type="InterPro" id="IPR041657">
    <property type="entry name" value="HTH_17"/>
</dbReference>
<dbReference type="PANTHER" id="PTHR38431:SF1">
    <property type="entry name" value="BLL2305 PROTEIN"/>
    <property type="match status" value="1"/>
</dbReference>
<dbReference type="SUPFAM" id="SSF46955">
    <property type="entry name" value="Putative DNA-binding domain"/>
    <property type="match status" value="1"/>
</dbReference>
<dbReference type="InterPro" id="IPR024370">
    <property type="entry name" value="PBP_domain"/>
</dbReference>
<dbReference type="STRING" id="119000.SAMN05661010_00744"/>
<organism evidence="3 4">
    <name type="scientific">Modicisalibacter muralis</name>
    <dbReference type="NCBI Taxonomy" id="119000"/>
    <lineage>
        <taxon>Bacteria</taxon>
        <taxon>Pseudomonadati</taxon>
        <taxon>Pseudomonadota</taxon>
        <taxon>Gammaproteobacteria</taxon>
        <taxon>Oceanospirillales</taxon>
        <taxon>Halomonadaceae</taxon>
        <taxon>Modicisalibacter</taxon>
    </lineage>
</organism>
<dbReference type="Proteomes" id="UP000198654">
    <property type="component" value="Unassembled WGS sequence"/>
</dbReference>
<dbReference type="InterPro" id="IPR009061">
    <property type="entry name" value="DNA-bd_dom_put_sf"/>
</dbReference>
<dbReference type="InterPro" id="IPR010093">
    <property type="entry name" value="SinI_DNA-bd"/>
</dbReference>
<name>A0A1G9GJU0_9GAMM</name>
<reference evidence="3 4" key="1">
    <citation type="submission" date="2016-10" db="EMBL/GenBank/DDBJ databases">
        <authorList>
            <person name="de Groot N.N."/>
        </authorList>
    </citation>
    <scope>NUCLEOTIDE SEQUENCE [LARGE SCALE GENOMIC DNA]</scope>
    <source>
        <strain evidence="3 4">DSM 14789</strain>
    </source>
</reference>
<dbReference type="RefSeq" id="WP_245703977.1">
    <property type="nucleotide sequence ID" value="NZ_FNGI01000001.1"/>
</dbReference>